<comment type="caution">
    <text evidence="3">Lacks conserved residue(s) required for the propagation of feature annotation.</text>
</comment>
<keyword evidence="3" id="KW-0457">Lysine biosynthesis</keyword>
<feature type="binding site" evidence="3">
    <location>
        <begin position="79"/>
        <end position="80"/>
    </location>
    <ligand>
        <name>substrate</name>
    </ligand>
</feature>
<feature type="site" description="Could be important to modulate the pK values of the two catalytic cysteine residues" evidence="3">
    <location>
        <position position="141"/>
    </location>
</feature>
<dbReference type="SUPFAM" id="SSF54506">
    <property type="entry name" value="Diaminopimelate epimerase-like"/>
    <property type="match status" value="2"/>
</dbReference>
<comment type="subunit">
    <text evidence="3">Homodimer.</text>
</comment>
<keyword evidence="3" id="KW-0963">Cytoplasm</keyword>
<name>A0A9D7SCD7_9BACT</name>
<keyword evidence="2 3" id="KW-0413">Isomerase</keyword>
<dbReference type="Gene3D" id="3.10.310.10">
    <property type="entry name" value="Diaminopimelate Epimerase, Chain A, domain 1"/>
    <property type="match status" value="2"/>
</dbReference>
<evidence type="ECO:0000256" key="1">
    <source>
        <dbReference type="ARBA" id="ARBA00010219"/>
    </source>
</evidence>
<keyword evidence="3" id="KW-0028">Amino-acid biosynthesis</keyword>
<accession>A0A9D7SCD7</accession>
<protein>
    <recommendedName>
        <fullName evidence="3 4">Diaminopimelate epimerase</fullName>
        <shortName evidence="3">DAP epimerase</shortName>
        <ecNumber evidence="3 4">5.1.1.7</ecNumber>
    </recommendedName>
    <alternativeName>
        <fullName evidence="3">PLP-independent amino acid racemase</fullName>
    </alternativeName>
</protein>
<feature type="active site" description="Proton donor" evidence="3">
    <location>
        <position position="78"/>
    </location>
</feature>
<evidence type="ECO:0000313" key="6">
    <source>
        <dbReference type="Proteomes" id="UP000808349"/>
    </source>
</evidence>
<dbReference type="NCBIfam" id="TIGR00652">
    <property type="entry name" value="DapF"/>
    <property type="match status" value="1"/>
</dbReference>
<feature type="site" description="Could be important to modulate the pK values of the two catalytic cysteine residues" evidence="3">
    <location>
        <position position="188"/>
    </location>
</feature>
<reference evidence="5 6" key="1">
    <citation type="submission" date="2020-10" db="EMBL/GenBank/DDBJ databases">
        <title>Connecting structure to function with the recovery of over 1000 high-quality activated sludge metagenome-assembled genomes encoding full-length rRNA genes using long-read sequencing.</title>
        <authorList>
            <person name="Singleton C.M."/>
            <person name="Petriglieri F."/>
            <person name="Kristensen J.M."/>
            <person name="Kirkegaard R.H."/>
            <person name="Michaelsen T.Y."/>
            <person name="Andersen M.H."/>
            <person name="Karst S.M."/>
            <person name="Dueholm M.S."/>
            <person name="Nielsen P.H."/>
            <person name="Albertsen M."/>
        </authorList>
    </citation>
    <scope>NUCLEOTIDE SEQUENCE [LARGE SCALE GENOMIC DNA]</scope>
    <source>
        <strain evidence="5">Ribe_18-Q3-R11-54_BAT3C.373</strain>
    </source>
</reference>
<comment type="function">
    <text evidence="3">Catalyzes the stereoinversion of LL-2,6-diaminopimelate (L,L-DAP) to meso-diaminopimelate (meso-DAP), a precursor of L-lysine and an essential component of the bacterial peptidoglycan.</text>
</comment>
<comment type="similarity">
    <text evidence="1 3">Belongs to the diaminopimelate epimerase family.</text>
</comment>
<dbReference type="HAMAP" id="MF_00197">
    <property type="entry name" value="DAP_epimerase"/>
    <property type="match status" value="1"/>
</dbReference>
<dbReference type="GO" id="GO:0005829">
    <property type="term" value="C:cytosol"/>
    <property type="evidence" value="ECO:0007669"/>
    <property type="project" value="TreeGrafter"/>
</dbReference>
<evidence type="ECO:0000256" key="2">
    <source>
        <dbReference type="ARBA" id="ARBA00023235"/>
    </source>
</evidence>
<evidence type="ECO:0000256" key="4">
    <source>
        <dbReference type="NCBIfam" id="TIGR00652"/>
    </source>
</evidence>
<comment type="subcellular location">
    <subcellularLocation>
        <location evidence="3">Cytoplasm</location>
    </subcellularLocation>
</comment>
<dbReference type="InterPro" id="IPR001653">
    <property type="entry name" value="DAP_epimerase_DapF"/>
</dbReference>
<dbReference type="EC" id="5.1.1.7" evidence="3 4"/>
<proteinExistence type="inferred from homology"/>
<feature type="binding site" evidence="3">
    <location>
        <position position="171"/>
    </location>
    <ligand>
        <name>substrate</name>
    </ligand>
</feature>
<comment type="pathway">
    <text evidence="3">Amino-acid biosynthesis; L-lysine biosynthesis via DAP pathway; DL-2,6-diaminopimelate from LL-2,6-diaminopimelate: step 1/1.</text>
</comment>
<gene>
    <name evidence="3 5" type="primary">dapF</name>
    <name evidence="5" type="ORF">IPO85_20365</name>
</gene>
<dbReference type="Pfam" id="PF01678">
    <property type="entry name" value="DAP_epimerase"/>
    <property type="match status" value="2"/>
</dbReference>
<dbReference type="PANTHER" id="PTHR31689:SF0">
    <property type="entry name" value="DIAMINOPIMELATE EPIMERASE"/>
    <property type="match status" value="1"/>
</dbReference>
<feature type="binding site" evidence="3">
    <location>
        <position position="16"/>
    </location>
    <ligand>
        <name>substrate</name>
    </ligand>
</feature>
<evidence type="ECO:0000256" key="3">
    <source>
        <dbReference type="HAMAP-Rule" id="MF_00197"/>
    </source>
</evidence>
<evidence type="ECO:0000313" key="5">
    <source>
        <dbReference type="EMBL" id="MBK9719823.1"/>
    </source>
</evidence>
<sequence>MKPKVIPFEKFEGAGNDFIIFDFFEFEFIDLNEQAVLERMCDRHFGIGADGIIAVCQDPKFDFRMKYLNSDGRFSTFCGNGSRCAVLYVCTKLNKTKLHFIAADGEHTGELKGNEVRIKMSDIDQLTSTPFGPFVQSGSPHIMVEVNDPFHYNIYEEGKKIRNAFSPEGSNVNFIEWKDDQLWIATYERGVENETLACGTGITAAAYYQAIQLKLHGYVSIPVISKGGQLKVELNLQGQKATDIYLTGPAHEVFSGFYKI</sequence>
<dbReference type="PANTHER" id="PTHR31689">
    <property type="entry name" value="DIAMINOPIMELATE EPIMERASE, CHLOROPLASTIC"/>
    <property type="match status" value="1"/>
</dbReference>
<feature type="binding site" evidence="3">
    <location>
        <begin position="199"/>
        <end position="200"/>
    </location>
    <ligand>
        <name>substrate</name>
    </ligand>
</feature>
<dbReference type="Proteomes" id="UP000808349">
    <property type="component" value="Unassembled WGS sequence"/>
</dbReference>
<feature type="binding site" evidence="3">
    <location>
        <begin position="188"/>
        <end position="189"/>
    </location>
    <ligand>
        <name>substrate</name>
    </ligand>
</feature>
<dbReference type="GO" id="GO:0009089">
    <property type="term" value="P:lysine biosynthetic process via diaminopimelate"/>
    <property type="evidence" value="ECO:0007669"/>
    <property type="project" value="UniProtKB-UniRule"/>
</dbReference>
<dbReference type="AlphaFoldDB" id="A0A9D7SCD7"/>
<comment type="catalytic activity">
    <reaction evidence="3">
        <text>(2S,6S)-2,6-diaminopimelate = meso-2,6-diaminopimelate</text>
        <dbReference type="Rhea" id="RHEA:15393"/>
        <dbReference type="ChEBI" id="CHEBI:57609"/>
        <dbReference type="ChEBI" id="CHEBI:57791"/>
        <dbReference type="EC" id="5.1.1.7"/>
    </reaction>
</comment>
<dbReference type="GO" id="GO:0008837">
    <property type="term" value="F:diaminopimelate epimerase activity"/>
    <property type="evidence" value="ECO:0007669"/>
    <property type="project" value="UniProtKB-UniRule"/>
</dbReference>
<feature type="binding site" evidence="3">
    <location>
        <position position="69"/>
    </location>
    <ligand>
        <name>substrate</name>
    </ligand>
</feature>
<comment type="caution">
    <text evidence="5">The sequence shown here is derived from an EMBL/GenBank/DDBJ whole genome shotgun (WGS) entry which is preliminary data.</text>
</comment>
<organism evidence="5 6">
    <name type="scientific">Candidatus Defluviibacterium haderslevense</name>
    <dbReference type="NCBI Taxonomy" id="2981993"/>
    <lineage>
        <taxon>Bacteria</taxon>
        <taxon>Pseudomonadati</taxon>
        <taxon>Bacteroidota</taxon>
        <taxon>Saprospiria</taxon>
        <taxon>Saprospirales</taxon>
        <taxon>Saprospiraceae</taxon>
        <taxon>Candidatus Defluviibacterium</taxon>
    </lineage>
</organism>
<feature type="active site" description="Proton acceptor" evidence="3">
    <location>
        <position position="198"/>
    </location>
</feature>
<dbReference type="EMBL" id="JADKFW010000021">
    <property type="protein sequence ID" value="MBK9719823.1"/>
    <property type="molecule type" value="Genomic_DNA"/>
</dbReference>